<evidence type="ECO:0000259" key="3">
    <source>
        <dbReference type="PROSITE" id="PS50927"/>
    </source>
</evidence>
<dbReference type="SMART" id="SM00108">
    <property type="entry name" value="B_lectin"/>
    <property type="match status" value="1"/>
</dbReference>
<dbReference type="SUPFAM" id="SSF51110">
    <property type="entry name" value="alpha-D-mannose-specific plant lectins"/>
    <property type="match status" value="2"/>
</dbReference>
<keyword evidence="2" id="KW-0325">Glycoprotein</keyword>
<dbReference type="InterPro" id="IPR036426">
    <property type="entry name" value="Bulb-type_lectin_dom_sf"/>
</dbReference>
<sequence length="213" mass="22777">MIIVGATAQQRNSSISLGSSLSPTGSTNWSPDSGHFAFGFYPKGNGFAVGIWYTRTLPQTVVWTANRDDPPLSANSTLLWSSEGKLILQRNQGLDAIAIAPGSASSASILDSGNFVLYNSDSQIIWQSSDSPTDTLLPGQPLLTDQWLISSLSKADHSSGEYKLVMQDDGNLVYYPLDVQNACWSSKTAGAGDNVTLHLDNKGQLYLMALAST</sequence>
<dbReference type="Gene3D" id="2.90.10.10">
    <property type="entry name" value="Bulb-type lectin domain"/>
    <property type="match status" value="2"/>
</dbReference>
<feature type="domain" description="Bulb-type lectin" evidence="3">
    <location>
        <begin position="12"/>
        <end position="130"/>
    </location>
</feature>
<dbReference type="PANTHER" id="PTHR47976">
    <property type="entry name" value="G-TYPE LECTIN S-RECEPTOR-LIKE SERINE/THREONINE-PROTEIN KINASE SD2-5"/>
    <property type="match status" value="1"/>
</dbReference>
<reference evidence="4 5" key="1">
    <citation type="submission" date="2019-09" db="EMBL/GenBank/DDBJ databases">
        <title>A chromosome-level genome assembly of the Chinese tupelo Nyssa sinensis.</title>
        <authorList>
            <person name="Yang X."/>
            <person name="Kang M."/>
            <person name="Yang Y."/>
            <person name="Xiong H."/>
            <person name="Wang M."/>
            <person name="Zhang Z."/>
            <person name="Wang Z."/>
            <person name="Wu H."/>
            <person name="Ma T."/>
            <person name="Liu J."/>
            <person name="Xi Z."/>
        </authorList>
    </citation>
    <scope>NUCLEOTIDE SEQUENCE [LARGE SCALE GENOMIC DNA]</scope>
    <source>
        <strain evidence="4">J267</strain>
        <tissue evidence="4">Leaf</tissue>
    </source>
</reference>
<evidence type="ECO:0000313" key="5">
    <source>
        <dbReference type="Proteomes" id="UP000325577"/>
    </source>
</evidence>
<dbReference type="Pfam" id="PF01453">
    <property type="entry name" value="B_lectin"/>
    <property type="match status" value="1"/>
</dbReference>
<evidence type="ECO:0000256" key="2">
    <source>
        <dbReference type="ARBA" id="ARBA00023180"/>
    </source>
</evidence>
<dbReference type="PROSITE" id="PS50927">
    <property type="entry name" value="BULB_LECTIN"/>
    <property type="match status" value="1"/>
</dbReference>
<dbReference type="InterPro" id="IPR051343">
    <property type="entry name" value="G-type_lectin_kinases/EP1-like"/>
</dbReference>
<name>A0A5J5BV88_9ASTE</name>
<accession>A0A5J5BV88</accession>
<dbReference type="EMBL" id="CM018032">
    <property type="protein sequence ID" value="KAA8546544.1"/>
    <property type="molecule type" value="Genomic_DNA"/>
</dbReference>
<evidence type="ECO:0000313" key="4">
    <source>
        <dbReference type="EMBL" id="KAA8546544.1"/>
    </source>
</evidence>
<organism evidence="4 5">
    <name type="scientific">Nyssa sinensis</name>
    <dbReference type="NCBI Taxonomy" id="561372"/>
    <lineage>
        <taxon>Eukaryota</taxon>
        <taxon>Viridiplantae</taxon>
        <taxon>Streptophyta</taxon>
        <taxon>Embryophyta</taxon>
        <taxon>Tracheophyta</taxon>
        <taxon>Spermatophyta</taxon>
        <taxon>Magnoliopsida</taxon>
        <taxon>eudicotyledons</taxon>
        <taxon>Gunneridae</taxon>
        <taxon>Pentapetalae</taxon>
        <taxon>asterids</taxon>
        <taxon>Cornales</taxon>
        <taxon>Nyssaceae</taxon>
        <taxon>Nyssa</taxon>
    </lineage>
</organism>
<dbReference type="OrthoDB" id="758220at2759"/>
<keyword evidence="5" id="KW-1185">Reference proteome</keyword>
<dbReference type="InterPro" id="IPR001480">
    <property type="entry name" value="Bulb-type_lectin_dom"/>
</dbReference>
<dbReference type="Proteomes" id="UP000325577">
    <property type="component" value="Linkage Group LG1"/>
</dbReference>
<protein>
    <recommendedName>
        <fullName evidence="3">Bulb-type lectin domain-containing protein</fullName>
    </recommendedName>
</protein>
<dbReference type="AlphaFoldDB" id="A0A5J5BV88"/>
<dbReference type="PANTHER" id="PTHR47976:SF102">
    <property type="entry name" value="G-TYPE LECTIN S-RECEPTOR-LIKE SERINE_THREONINE-PROTEIN KINASE LECRK3"/>
    <property type="match status" value="1"/>
</dbReference>
<proteinExistence type="predicted"/>
<evidence type="ECO:0000256" key="1">
    <source>
        <dbReference type="ARBA" id="ARBA00022729"/>
    </source>
</evidence>
<keyword evidence="1" id="KW-0732">Signal</keyword>
<gene>
    <name evidence="4" type="ORF">F0562_002717</name>
</gene>